<evidence type="ECO:0008006" key="3">
    <source>
        <dbReference type="Google" id="ProtNLM"/>
    </source>
</evidence>
<gene>
    <name evidence="1" type="ORF">SAMN04488112_102194</name>
</gene>
<dbReference type="EMBL" id="FMZA01000002">
    <property type="protein sequence ID" value="SDC04788.1"/>
    <property type="molecule type" value="Genomic_DNA"/>
</dbReference>
<dbReference type="InterPro" id="IPR011024">
    <property type="entry name" value="G_crystallin-like"/>
</dbReference>
<keyword evidence="2" id="KW-1185">Reference proteome</keyword>
<dbReference type="AlphaFoldDB" id="A0A1G6IEB3"/>
<dbReference type="RefSeq" id="WP_091566240.1">
    <property type="nucleotide sequence ID" value="NZ_FMZA01000002.1"/>
</dbReference>
<dbReference type="Gene3D" id="2.60.20.10">
    <property type="entry name" value="Crystallins"/>
    <property type="match status" value="1"/>
</dbReference>
<accession>A0A1G6IEB3</accession>
<organism evidence="1 2">
    <name type="scientific">Melghirimyces thermohalophilus</name>
    <dbReference type="NCBI Taxonomy" id="1236220"/>
    <lineage>
        <taxon>Bacteria</taxon>
        <taxon>Bacillati</taxon>
        <taxon>Bacillota</taxon>
        <taxon>Bacilli</taxon>
        <taxon>Bacillales</taxon>
        <taxon>Thermoactinomycetaceae</taxon>
        <taxon>Melghirimyces</taxon>
    </lineage>
</organism>
<evidence type="ECO:0000313" key="2">
    <source>
        <dbReference type="Proteomes" id="UP000199387"/>
    </source>
</evidence>
<dbReference type="SUPFAM" id="SSF49695">
    <property type="entry name" value="gamma-Crystallin-like"/>
    <property type="match status" value="1"/>
</dbReference>
<evidence type="ECO:0000313" key="1">
    <source>
        <dbReference type="EMBL" id="SDC04788.1"/>
    </source>
</evidence>
<dbReference type="Proteomes" id="UP000199387">
    <property type="component" value="Unassembled WGS sequence"/>
</dbReference>
<name>A0A1G6IEB3_9BACL</name>
<dbReference type="OrthoDB" id="2865947at2"/>
<reference evidence="1 2" key="1">
    <citation type="submission" date="2016-10" db="EMBL/GenBank/DDBJ databases">
        <authorList>
            <person name="de Groot N.N."/>
        </authorList>
    </citation>
    <scope>NUCLEOTIDE SEQUENCE [LARGE SCALE GENOMIC DNA]</scope>
    <source>
        <strain evidence="1 2">DSM 45514</strain>
    </source>
</reference>
<proteinExistence type="predicted"/>
<protein>
    <recommendedName>
        <fullName evidence="3">Beta/Gamma crystallin</fullName>
    </recommendedName>
</protein>
<sequence length="199" mass="22298">MKMIRNLFLTLTAVAGVFTFVFGFKGETKAASSASSSIHKLKIDTVDGVKYSPDKHKQIVGIVIEINDQGERILGFSTQQKFEAYHQKTKKLLSNNTSPVDSLAKYNYFYEHTSNKGYGNFIQLESGKSNSSLSTGWNDRISAVGVAPESWVRLFKDSNYRGTWIQINNTALSGYKYKNLTDFSGWNDQTSSIQTGNYN</sequence>